<keyword evidence="2" id="KW-1133">Transmembrane helix</keyword>
<keyword evidence="2" id="KW-0812">Transmembrane</keyword>
<evidence type="ECO:0000256" key="2">
    <source>
        <dbReference type="SAM" id="Phobius"/>
    </source>
</evidence>
<evidence type="ECO:0000313" key="3">
    <source>
        <dbReference type="EMBL" id="MFC4564411.1"/>
    </source>
</evidence>
<dbReference type="EMBL" id="JBHSFQ010000024">
    <property type="protein sequence ID" value="MFC4564411.1"/>
    <property type="molecule type" value="Genomic_DNA"/>
</dbReference>
<evidence type="ECO:0000256" key="1">
    <source>
        <dbReference type="SAM" id="MobiDB-lite"/>
    </source>
</evidence>
<feature type="region of interest" description="Disordered" evidence="1">
    <location>
        <begin position="1"/>
        <end position="20"/>
    </location>
</feature>
<organism evidence="3 4">
    <name type="scientific">Nocardiopsis mangrovi</name>
    <dbReference type="NCBI Taxonomy" id="1179818"/>
    <lineage>
        <taxon>Bacteria</taxon>
        <taxon>Bacillati</taxon>
        <taxon>Actinomycetota</taxon>
        <taxon>Actinomycetes</taxon>
        <taxon>Streptosporangiales</taxon>
        <taxon>Nocardiopsidaceae</taxon>
        <taxon>Nocardiopsis</taxon>
    </lineage>
</organism>
<name>A0ABV9E1Z1_9ACTN</name>
<keyword evidence="2" id="KW-0472">Membrane</keyword>
<dbReference type="RefSeq" id="WP_378577492.1">
    <property type="nucleotide sequence ID" value="NZ_JBHSFQ010000024.1"/>
</dbReference>
<evidence type="ECO:0000313" key="4">
    <source>
        <dbReference type="Proteomes" id="UP001595923"/>
    </source>
</evidence>
<proteinExistence type="predicted"/>
<gene>
    <name evidence="3" type="ORF">ACFO4E_21330</name>
</gene>
<feature type="transmembrane region" description="Helical" evidence="2">
    <location>
        <begin position="62"/>
        <end position="85"/>
    </location>
</feature>
<feature type="transmembrane region" description="Helical" evidence="2">
    <location>
        <begin position="149"/>
        <end position="170"/>
    </location>
</feature>
<sequence length="173" mass="17913">MPLSPTSSWPPTTAPEATSAKPGRVLIAQQDDALARGPVTGWRARAAHRSLRWLVGYGCQSWRAVVGLCVVVGLAVLLGLGSGWVPIADGRAVAGRTEQTSDPGGACSVVERVGLGLHYGLPLVAPGMQSTCSLDTASRRGQVLTVAGWALQLGGWAFAILVVAGYTGLLRKT</sequence>
<keyword evidence="4" id="KW-1185">Reference proteome</keyword>
<protein>
    <submittedName>
        <fullName evidence="3">Uncharacterized protein</fullName>
    </submittedName>
</protein>
<reference evidence="4" key="1">
    <citation type="journal article" date="2019" name="Int. J. Syst. Evol. Microbiol.">
        <title>The Global Catalogue of Microorganisms (GCM) 10K type strain sequencing project: providing services to taxonomists for standard genome sequencing and annotation.</title>
        <authorList>
            <consortium name="The Broad Institute Genomics Platform"/>
            <consortium name="The Broad Institute Genome Sequencing Center for Infectious Disease"/>
            <person name="Wu L."/>
            <person name="Ma J."/>
        </authorList>
    </citation>
    <scope>NUCLEOTIDE SEQUENCE [LARGE SCALE GENOMIC DNA]</scope>
    <source>
        <strain evidence="4">XZYJ18</strain>
    </source>
</reference>
<accession>A0ABV9E1Z1</accession>
<comment type="caution">
    <text evidence="3">The sequence shown here is derived from an EMBL/GenBank/DDBJ whole genome shotgun (WGS) entry which is preliminary data.</text>
</comment>
<dbReference type="Proteomes" id="UP001595923">
    <property type="component" value="Unassembled WGS sequence"/>
</dbReference>